<dbReference type="EMBL" id="CP119898">
    <property type="protein sequence ID" value="WFD28481.1"/>
    <property type="molecule type" value="Genomic_DNA"/>
</dbReference>
<gene>
    <name evidence="1" type="ORF">MNAN1_003492</name>
</gene>
<sequence length="155" mass="16984">MVASRGDGLSRLVAVLRAQPDAEELASNQPILSSVKHALDRGRRVALSNEARPRGLPLWIVTKLLKAAWHRDGTWPLIGYDEAAKHTICDPALCVVSYTHVSQHPHALLVQNEAYEAGLERGIFLPCTEPPPMSYNVEPDADGIARAYAARARDD</sequence>
<keyword evidence="2" id="KW-1185">Reference proteome</keyword>
<dbReference type="Proteomes" id="UP001213623">
    <property type="component" value="Chromosome 7"/>
</dbReference>
<evidence type="ECO:0000313" key="2">
    <source>
        <dbReference type="Proteomes" id="UP001213623"/>
    </source>
</evidence>
<proteinExistence type="predicted"/>
<evidence type="ECO:0000313" key="1">
    <source>
        <dbReference type="EMBL" id="WFD28481.1"/>
    </source>
</evidence>
<reference evidence="1" key="1">
    <citation type="submission" date="2023-03" db="EMBL/GenBank/DDBJ databases">
        <title>Mating type loci evolution in Malassezia.</title>
        <authorList>
            <person name="Coelho M.A."/>
        </authorList>
    </citation>
    <scope>NUCLEOTIDE SEQUENCE</scope>
    <source>
        <strain evidence="1">CBS 9557</strain>
    </source>
</reference>
<protein>
    <submittedName>
        <fullName evidence="1">Uncharacterized protein</fullName>
    </submittedName>
</protein>
<accession>A0AAF0EPM7</accession>
<organism evidence="1 2">
    <name type="scientific">Malassezia nana</name>
    <dbReference type="NCBI Taxonomy" id="180528"/>
    <lineage>
        <taxon>Eukaryota</taxon>
        <taxon>Fungi</taxon>
        <taxon>Dikarya</taxon>
        <taxon>Basidiomycota</taxon>
        <taxon>Ustilaginomycotina</taxon>
        <taxon>Malasseziomycetes</taxon>
        <taxon>Malasseziales</taxon>
        <taxon>Malasseziaceae</taxon>
        <taxon>Malassezia</taxon>
    </lineage>
</organism>
<name>A0AAF0EPM7_9BASI</name>
<dbReference type="AlphaFoldDB" id="A0AAF0EPM7"/>